<evidence type="ECO:0000313" key="2">
    <source>
        <dbReference type="EMBL" id="XBM48455.1"/>
    </source>
</evidence>
<feature type="compositionally biased region" description="Acidic residues" evidence="1">
    <location>
        <begin position="27"/>
        <end position="36"/>
    </location>
</feature>
<protein>
    <recommendedName>
        <fullName evidence="3">DNA primase</fullName>
    </recommendedName>
</protein>
<proteinExistence type="predicted"/>
<dbReference type="AlphaFoldDB" id="A0AAU7GDX1"/>
<feature type="region of interest" description="Disordered" evidence="1">
    <location>
        <begin position="57"/>
        <end position="98"/>
    </location>
</feature>
<gene>
    <name evidence="2" type="ORF">AAME72_01035</name>
</gene>
<feature type="region of interest" description="Disordered" evidence="1">
    <location>
        <begin position="1"/>
        <end position="36"/>
    </location>
</feature>
<name>A0AAU7GDX1_9MICO</name>
<sequence>MDRIPDDGADAPEIGDADAGDTAGWTDVDDGDVDYAADDPIAEADFADELVTNDAVAGDTVWGNDPGAEAQPKYDEHDAQEDPDDGILTEEDVEEEGI</sequence>
<accession>A0AAU7GDX1</accession>
<feature type="compositionally biased region" description="Acidic residues" evidence="1">
    <location>
        <begin position="78"/>
        <end position="98"/>
    </location>
</feature>
<evidence type="ECO:0000256" key="1">
    <source>
        <dbReference type="SAM" id="MobiDB-lite"/>
    </source>
</evidence>
<dbReference type="RefSeq" id="WP_348788405.1">
    <property type="nucleotide sequence ID" value="NZ_CP157390.1"/>
</dbReference>
<feature type="compositionally biased region" description="Acidic residues" evidence="1">
    <location>
        <begin position="7"/>
        <end position="19"/>
    </location>
</feature>
<evidence type="ECO:0008006" key="3">
    <source>
        <dbReference type="Google" id="ProtNLM"/>
    </source>
</evidence>
<organism evidence="2">
    <name type="scientific">Leifsonia sp. NPDC080035</name>
    <dbReference type="NCBI Taxonomy" id="3143936"/>
    <lineage>
        <taxon>Bacteria</taxon>
        <taxon>Bacillati</taxon>
        <taxon>Actinomycetota</taxon>
        <taxon>Actinomycetes</taxon>
        <taxon>Micrococcales</taxon>
        <taxon>Microbacteriaceae</taxon>
        <taxon>Leifsonia</taxon>
    </lineage>
</organism>
<reference evidence="2" key="1">
    <citation type="submission" date="2024-05" db="EMBL/GenBank/DDBJ databases">
        <title>The Natural Products Discovery Center: Release of the First 8490 Sequenced Strains for Exploring Actinobacteria Biosynthetic Diversity.</title>
        <authorList>
            <person name="Kalkreuter E."/>
            <person name="Kautsar S.A."/>
            <person name="Yang D."/>
            <person name="Bader C.D."/>
            <person name="Teijaro C.N."/>
            <person name="Fluegel L."/>
            <person name="Davis C.M."/>
            <person name="Simpson J.R."/>
            <person name="Lauterbach L."/>
            <person name="Steele A.D."/>
            <person name="Gui C."/>
            <person name="Meng S."/>
            <person name="Li G."/>
            <person name="Viehrig K."/>
            <person name="Ye F."/>
            <person name="Su P."/>
            <person name="Kiefer A.F."/>
            <person name="Nichols A."/>
            <person name="Cepeda A.J."/>
            <person name="Yan W."/>
            <person name="Fan B."/>
            <person name="Jiang Y."/>
            <person name="Adhikari A."/>
            <person name="Zheng C.-J."/>
            <person name="Schuster L."/>
            <person name="Cowan T.M."/>
            <person name="Smanski M.J."/>
            <person name="Chevrette M.G."/>
            <person name="de Carvalho L.P.S."/>
            <person name="Shen B."/>
        </authorList>
    </citation>
    <scope>NUCLEOTIDE SEQUENCE</scope>
    <source>
        <strain evidence="2">NPDC080035</strain>
    </source>
</reference>
<dbReference type="EMBL" id="CP157390">
    <property type="protein sequence ID" value="XBM48455.1"/>
    <property type="molecule type" value="Genomic_DNA"/>
</dbReference>